<dbReference type="InterPro" id="IPR011929">
    <property type="entry name" value="Phage_pept_NlpC/P60"/>
</dbReference>
<evidence type="ECO:0000313" key="7">
    <source>
        <dbReference type="EMBL" id="WCL92056.1"/>
    </source>
</evidence>
<accession>Q6N8J7</accession>
<dbReference type="eggNOG" id="COG0791">
    <property type="taxonomic scope" value="Bacteria"/>
</dbReference>
<proteinExistence type="inferred from homology"/>
<evidence type="ECO:0000256" key="1">
    <source>
        <dbReference type="ARBA" id="ARBA00007074"/>
    </source>
</evidence>
<dbReference type="HOGENOM" id="CLU_115301_1_0_5"/>
<evidence type="ECO:0000259" key="5">
    <source>
        <dbReference type="PROSITE" id="PS51935"/>
    </source>
</evidence>
<gene>
    <name evidence="6" type="primary">GTA ofrg14</name>
    <name evidence="6" type="ordered locus">RPA1906</name>
    <name evidence="7" type="ORF">TX73_009820</name>
</gene>
<reference evidence="7" key="3">
    <citation type="submission" date="2022-12" db="EMBL/GenBank/DDBJ databases">
        <title>Complete genome sequence of Rhodopseudomonas palustris CGA0092 and corrections to the R. palustris CGA009 genome sequence.</title>
        <authorList>
            <person name="Mazny B.R."/>
            <person name="Sheff O.F."/>
            <person name="LaSarre B."/>
            <person name="McKinlay A."/>
            <person name="McKinlay J.B."/>
        </authorList>
    </citation>
    <scope>NUCLEOTIDE SEQUENCE</scope>
    <source>
        <strain evidence="7">CGA009</strain>
    </source>
</reference>
<dbReference type="PhylomeDB" id="Q6N8J7"/>
<evidence type="ECO:0000256" key="3">
    <source>
        <dbReference type="ARBA" id="ARBA00022801"/>
    </source>
</evidence>
<dbReference type="EMBL" id="CP116810">
    <property type="protein sequence ID" value="WCL92056.1"/>
    <property type="molecule type" value="Genomic_DNA"/>
</dbReference>
<dbReference type="NCBIfam" id="TIGR02219">
    <property type="entry name" value="phage_NlpC_fam"/>
    <property type="match status" value="1"/>
</dbReference>
<dbReference type="Gene3D" id="3.90.1720.10">
    <property type="entry name" value="endopeptidase domain like (from Nostoc punctiforme)"/>
    <property type="match status" value="1"/>
</dbReference>
<dbReference type="PROSITE" id="PS51935">
    <property type="entry name" value="NLPC_P60"/>
    <property type="match status" value="1"/>
</dbReference>
<evidence type="ECO:0000256" key="4">
    <source>
        <dbReference type="ARBA" id="ARBA00022807"/>
    </source>
</evidence>
<evidence type="ECO:0000256" key="2">
    <source>
        <dbReference type="ARBA" id="ARBA00022670"/>
    </source>
</evidence>
<evidence type="ECO:0000313" key="8">
    <source>
        <dbReference type="Proteomes" id="UP000001426"/>
    </source>
</evidence>
<sequence>MNQPIDRDALVAEARSWIGTSYRHQASVKGVGCDCLGLVRGVWRACLGEEPEAPPPYAPDWAEAGGDETLAAAALRHLVPVPCDAFDKADVLLFRWRDGCVAKHAAIASSATTMIHAHDGAAVCEVAITPWWRRRLAYAFTFPGVADPLR</sequence>
<organism evidence="6">
    <name type="scientific">Rhodopseudomonas palustris (strain ATCC BAA-98 / CGA009)</name>
    <dbReference type="NCBI Taxonomy" id="258594"/>
    <lineage>
        <taxon>Bacteria</taxon>
        <taxon>Pseudomonadati</taxon>
        <taxon>Pseudomonadota</taxon>
        <taxon>Alphaproteobacteria</taxon>
        <taxon>Hyphomicrobiales</taxon>
        <taxon>Nitrobacteraceae</taxon>
        <taxon>Rhodopseudomonas</taxon>
    </lineage>
</organism>
<dbReference type="AlphaFoldDB" id="Q6N8J7"/>
<dbReference type="GO" id="GO:0006508">
    <property type="term" value="P:proteolysis"/>
    <property type="evidence" value="ECO:0007669"/>
    <property type="project" value="UniProtKB-KW"/>
</dbReference>
<feature type="domain" description="NlpC/P60" evidence="5">
    <location>
        <begin position="4"/>
        <end position="143"/>
    </location>
</feature>
<keyword evidence="4" id="KW-0788">Thiol protease</keyword>
<dbReference type="GeneID" id="66892948"/>
<dbReference type="GO" id="GO:0008234">
    <property type="term" value="F:cysteine-type peptidase activity"/>
    <property type="evidence" value="ECO:0007669"/>
    <property type="project" value="UniProtKB-KW"/>
</dbReference>
<dbReference type="Proteomes" id="UP000001426">
    <property type="component" value="Chromosome"/>
</dbReference>
<dbReference type="SUPFAM" id="SSF54001">
    <property type="entry name" value="Cysteine proteinases"/>
    <property type="match status" value="1"/>
</dbReference>
<comment type="similarity">
    <text evidence="1">Belongs to the peptidase C40 family.</text>
</comment>
<dbReference type="InterPro" id="IPR000064">
    <property type="entry name" value="NLP_P60_dom"/>
</dbReference>
<keyword evidence="8" id="KW-1185">Reference proteome</keyword>
<reference evidence="7" key="1">
    <citation type="submission" date="2003-07" db="EMBL/GenBank/DDBJ databases">
        <authorList>
            <consortium name="Rhodopseudomonas genome consortium"/>
            <person name="Larimer F."/>
            <person name="Harwood C."/>
        </authorList>
    </citation>
    <scope>NUCLEOTIDE SEQUENCE</scope>
    <source>
        <strain evidence="7">CGA009</strain>
    </source>
</reference>
<dbReference type="KEGG" id="rpa:TX73_009820"/>
<dbReference type="STRING" id="258594.RPA1906"/>
<keyword evidence="2" id="KW-0645">Protease</keyword>
<dbReference type="RefSeq" id="WP_011157411.1">
    <property type="nucleotide sequence ID" value="NZ_CP116810.1"/>
</dbReference>
<name>Q6N8J7_RHOPA</name>
<dbReference type="EMBL" id="BX572599">
    <property type="protein sequence ID" value="CAE27347.1"/>
    <property type="molecule type" value="Genomic_DNA"/>
</dbReference>
<protein>
    <submittedName>
        <fullName evidence="6">Homologue of Rhodobacter capsulatus gene transfer agent (GTA) orfg14</fullName>
    </submittedName>
    <submittedName>
        <fullName evidence="7">Peptidase P60</fullName>
    </submittedName>
</protein>
<keyword evidence="3" id="KW-0378">Hydrolase</keyword>
<reference evidence="6 8" key="2">
    <citation type="journal article" date="2004" name="Nat. Biotechnol.">
        <title>Complete genome sequence of the metabolically versatile photosynthetic bacterium Rhodopseudomonas palustris.</title>
        <authorList>
            <person name="Larimer F.W."/>
            <person name="Chain P."/>
            <person name="Hauser L."/>
            <person name="Lamerdin J."/>
            <person name="Malfatti S."/>
            <person name="Do L."/>
            <person name="Land M.L."/>
            <person name="Pelletier D.A."/>
            <person name="Beatty J.T."/>
            <person name="Lang A.S."/>
            <person name="Tabita F.R."/>
            <person name="Gibson J.L."/>
            <person name="Hanson T.E."/>
            <person name="Bobst C."/>
            <person name="Torres J.L."/>
            <person name="Peres C."/>
            <person name="Harrison F.H."/>
            <person name="Gibson J."/>
            <person name="Harwood C.S."/>
        </authorList>
    </citation>
    <scope>NUCLEOTIDE SEQUENCE [LARGE SCALE GENOMIC DNA]</scope>
    <source>
        <strain evidence="8">ATCC BAA-98 / CGA009</strain>
        <strain evidence="6">CGA009</strain>
    </source>
</reference>
<dbReference type="InterPro" id="IPR038765">
    <property type="entry name" value="Papain-like_cys_pep_sf"/>
</dbReference>
<evidence type="ECO:0000313" key="6">
    <source>
        <dbReference type="EMBL" id="CAE27347.1"/>
    </source>
</evidence>